<evidence type="ECO:0000256" key="4">
    <source>
        <dbReference type="ARBA" id="ARBA00022989"/>
    </source>
</evidence>
<name>A0AA88SBC9_CHASR</name>
<evidence type="ECO:0000256" key="2">
    <source>
        <dbReference type="ARBA" id="ARBA00007262"/>
    </source>
</evidence>
<dbReference type="Gene3D" id="6.10.110.10">
    <property type="match status" value="1"/>
</dbReference>
<keyword evidence="5 7" id="KW-0472">Membrane</keyword>
<dbReference type="GO" id="GO:0097193">
    <property type="term" value="P:intrinsic apoptotic signaling pathway"/>
    <property type="evidence" value="ECO:0007669"/>
    <property type="project" value="TreeGrafter"/>
</dbReference>
<keyword evidence="9" id="KW-1185">Reference proteome</keyword>
<evidence type="ECO:0000256" key="7">
    <source>
        <dbReference type="SAM" id="Phobius"/>
    </source>
</evidence>
<reference evidence="8" key="1">
    <citation type="submission" date="2023-07" db="EMBL/GenBank/DDBJ databases">
        <title>Chromosome-level Genome Assembly of Striped Snakehead (Channa striata).</title>
        <authorList>
            <person name="Liu H."/>
        </authorList>
    </citation>
    <scope>NUCLEOTIDE SEQUENCE</scope>
    <source>
        <strain evidence="8">Gz</strain>
        <tissue evidence="8">Muscle</tissue>
    </source>
</reference>
<evidence type="ECO:0000256" key="6">
    <source>
        <dbReference type="SAM" id="MobiDB-lite"/>
    </source>
</evidence>
<dbReference type="EMBL" id="JAUPFM010000016">
    <property type="protein sequence ID" value="KAK2826241.1"/>
    <property type="molecule type" value="Genomic_DNA"/>
</dbReference>
<protein>
    <submittedName>
        <fullName evidence="8">Uncharacterized protein</fullName>
    </submittedName>
</protein>
<dbReference type="InterPro" id="IPR009311">
    <property type="entry name" value="IFI6/IFI27-like"/>
</dbReference>
<keyword evidence="4 7" id="KW-1133">Transmembrane helix</keyword>
<gene>
    <name evidence="8" type="ORF">Q5P01_020455</name>
</gene>
<keyword evidence="3 7" id="KW-0812">Transmembrane</keyword>
<organism evidence="8 9">
    <name type="scientific">Channa striata</name>
    <name type="common">Snakehead murrel</name>
    <name type="synonym">Ophicephalus striatus</name>
    <dbReference type="NCBI Taxonomy" id="64152"/>
    <lineage>
        <taxon>Eukaryota</taxon>
        <taxon>Metazoa</taxon>
        <taxon>Chordata</taxon>
        <taxon>Craniata</taxon>
        <taxon>Vertebrata</taxon>
        <taxon>Euteleostomi</taxon>
        <taxon>Actinopterygii</taxon>
        <taxon>Neopterygii</taxon>
        <taxon>Teleostei</taxon>
        <taxon>Neoteleostei</taxon>
        <taxon>Acanthomorphata</taxon>
        <taxon>Anabantaria</taxon>
        <taxon>Anabantiformes</taxon>
        <taxon>Channoidei</taxon>
        <taxon>Channidae</taxon>
        <taxon>Channa</taxon>
    </lineage>
</organism>
<sequence>MKKLHGRQSGQERPEEPKMDGATEETDEEKEETNMNNGGKGNPDPGRGSRDAGAGAGAGGGKDDPPSGRSKAGGHAVTFVGIAVGAGGALVSAPLVLGTVGFTSAGIAAGSYAAVLQSAGMAGLSTAATGTVAGIGGIVVGLLAALI</sequence>
<proteinExistence type="inferred from homology"/>
<accession>A0AA88SBC9</accession>
<dbReference type="Proteomes" id="UP001187415">
    <property type="component" value="Unassembled WGS sequence"/>
</dbReference>
<evidence type="ECO:0000313" key="9">
    <source>
        <dbReference type="Proteomes" id="UP001187415"/>
    </source>
</evidence>
<evidence type="ECO:0000256" key="3">
    <source>
        <dbReference type="ARBA" id="ARBA00022692"/>
    </source>
</evidence>
<comment type="subcellular location">
    <subcellularLocation>
        <location evidence="1">Membrane</location>
        <topology evidence="1">Multi-pass membrane protein</topology>
    </subcellularLocation>
</comment>
<evidence type="ECO:0000313" key="8">
    <source>
        <dbReference type="EMBL" id="KAK2826241.1"/>
    </source>
</evidence>
<dbReference type="PANTHER" id="PTHR16932:SF18">
    <property type="entry name" value="INTERFERON, ALPHA-INDUCIBLE PROTEIN 27-LIKE 2"/>
    <property type="match status" value="1"/>
</dbReference>
<feature type="transmembrane region" description="Helical" evidence="7">
    <location>
        <begin position="76"/>
        <end position="102"/>
    </location>
</feature>
<dbReference type="PANTHER" id="PTHR16932">
    <property type="entry name" value="INTERFERON ALPHA-INDUCIBLE PROTEIN 27"/>
    <property type="match status" value="1"/>
</dbReference>
<dbReference type="GO" id="GO:0001836">
    <property type="term" value="P:release of cytochrome c from mitochondria"/>
    <property type="evidence" value="ECO:0007669"/>
    <property type="project" value="TreeGrafter"/>
</dbReference>
<comment type="similarity">
    <text evidence="2">Belongs to the IFI6/IFI27 family.</text>
</comment>
<dbReference type="AlphaFoldDB" id="A0AA88SBC9"/>
<feature type="compositionally biased region" description="Acidic residues" evidence="6">
    <location>
        <begin position="22"/>
        <end position="31"/>
    </location>
</feature>
<feature type="region of interest" description="Disordered" evidence="6">
    <location>
        <begin position="1"/>
        <end position="73"/>
    </location>
</feature>
<feature type="compositionally biased region" description="Basic and acidic residues" evidence="6">
    <location>
        <begin position="10"/>
        <end position="21"/>
    </location>
</feature>
<comment type="caution">
    <text evidence="8">The sequence shown here is derived from an EMBL/GenBank/DDBJ whole genome shotgun (WGS) entry which is preliminary data.</text>
</comment>
<dbReference type="GO" id="GO:0031966">
    <property type="term" value="C:mitochondrial membrane"/>
    <property type="evidence" value="ECO:0007669"/>
    <property type="project" value="TreeGrafter"/>
</dbReference>
<evidence type="ECO:0000256" key="5">
    <source>
        <dbReference type="ARBA" id="ARBA00023136"/>
    </source>
</evidence>
<dbReference type="InterPro" id="IPR038213">
    <property type="entry name" value="IFI6/IFI27-like_sf"/>
</dbReference>
<evidence type="ECO:0000256" key="1">
    <source>
        <dbReference type="ARBA" id="ARBA00004141"/>
    </source>
</evidence>
<feature type="transmembrane region" description="Helical" evidence="7">
    <location>
        <begin position="122"/>
        <end position="146"/>
    </location>
</feature>